<dbReference type="AlphaFoldDB" id="A0A1G2T150"/>
<comment type="caution">
    <text evidence="1">The sequence shown here is derived from an EMBL/GenBank/DDBJ whole genome shotgun (WGS) entry which is preliminary data.</text>
</comment>
<organism evidence="1 2">
    <name type="scientific">Candidatus Zambryskibacteria bacterium RIFCSPHIGHO2_01_FULL_49_18</name>
    <dbReference type="NCBI Taxonomy" id="1802740"/>
    <lineage>
        <taxon>Bacteria</taxon>
        <taxon>Candidatus Zambryskiibacteriota</taxon>
    </lineage>
</organism>
<gene>
    <name evidence="1" type="ORF">A2758_01350</name>
</gene>
<sequence length="130" mass="14467">MAKKQTLTPERVEAIFVDCLFRKSERTDKRVTARGITTAAGFHPGRLKKHSAEIAEMLAELPDGFRNSPTGASFLEACMDKHGNQWTGLHQRMEQLFLLGVATKKAKILKAQALRRFLNGSMPNCVVIGK</sequence>
<reference evidence="1 2" key="1">
    <citation type="journal article" date="2016" name="Nat. Commun.">
        <title>Thousands of microbial genomes shed light on interconnected biogeochemical processes in an aquifer system.</title>
        <authorList>
            <person name="Anantharaman K."/>
            <person name="Brown C.T."/>
            <person name="Hug L.A."/>
            <person name="Sharon I."/>
            <person name="Castelle C.J."/>
            <person name="Probst A.J."/>
            <person name="Thomas B.C."/>
            <person name="Singh A."/>
            <person name="Wilkins M.J."/>
            <person name="Karaoz U."/>
            <person name="Brodie E.L."/>
            <person name="Williams K.H."/>
            <person name="Hubbard S.S."/>
            <person name="Banfield J.F."/>
        </authorList>
    </citation>
    <scope>NUCLEOTIDE SEQUENCE [LARGE SCALE GENOMIC DNA]</scope>
</reference>
<evidence type="ECO:0000313" key="2">
    <source>
        <dbReference type="Proteomes" id="UP000178612"/>
    </source>
</evidence>
<protein>
    <submittedName>
        <fullName evidence="1">Uncharacterized protein</fullName>
    </submittedName>
</protein>
<proteinExistence type="predicted"/>
<evidence type="ECO:0000313" key="1">
    <source>
        <dbReference type="EMBL" id="OHA91017.1"/>
    </source>
</evidence>
<accession>A0A1G2T150</accession>
<dbReference type="Proteomes" id="UP000178612">
    <property type="component" value="Unassembled WGS sequence"/>
</dbReference>
<dbReference type="EMBL" id="MHVJ01000015">
    <property type="protein sequence ID" value="OHA91017.1"/>
    <property type="molecule type" value="Genomic_DNA"/>
</dbReference>
<name>A0A1G2T150_9BACT</name>